<dbReference type="Pfam" id="PF07859">
    <property type="entry name" value="Abhydrolase_3"/>
    <property type="match status" value="1"/>
</dbReference>
<protein>
    <submittedName>
        <fullName evidence="3">Alpha/Beta hydrolase protein</fullName>
    </submittedName>
</protein>
<dbReference type="InterPro" id="IPR029058">
    <property type="entry name" value="AB_hydrolase_fold"/>
</dbReference>
<sequence length="343" mass="37337">MQDLNPLILGAPPPLDAAWQAHEAAAGLLQPKPVLSALERQPIYASDCRARNAAMMALGARDHELSRGVRVSSLTVPGLEDGYEIPVLRYEAEEEDKEKEQVILIYIHGGGLLVGEADSEELTCRRLVKYFPRPSSSHTGGQEAVKLYSIGYRLMPQVAAQTCLGDVTSAFKSIRQLHPAARLVLVGSSSGGELAAFLSQALAPGSLSGILLRCPVTADAPAHVPSGFEDWHTSASPPFVTSLLGLFNRQVPRDGFERMPLEIPTDEVEGLEMARTWVQVCTNDVLYSDGVCYAKLLQDAGIEVKVDVVEGWPHTFWLKAPHLDRALEADNELLRGLAWVLEL</sequence>
<keyword evidence="1 3" id="KW-0378">Hydrolase</keyword>
<evidence type="ECO:0000313" key="3">
    <source>
        <dbReference type="EMBL" id="KAH6651915.1"/>
    </source>
</evidence>
<dbReference type="InterPro" id="IPR050300">
    <property type="entry name" value="GDXG_lipolytic_enzyme"/>
</dbReference>
<dbReference type="PANTHER" id="PTHR48081">
    <property type="entry name" value="AB HYDROLASE SUPERFAMILY PROTEIN C4A8.06C"/>
    <property type="match status" value="1"/>
</dbReference>
<name>A0A9P8ZVD5_9PEZI</name>
<dbReference type="EMBL" id="JAGPXC010000006">
    <property type="protein sequence ID" value="KAH6651915.1"/>
    <property type="molecule type" value="Genomic_DNA"/>
</dbReference>
<evidence type="ECO:0000259" key="2">
    <source>
        <dbReference type="Pfam" id="PF07859"/>
    </source>
</evidence>
<dbReference type="GeneID" id="70127192"/>
<dbReference type="InterPro" id="IPR013094">
    <property type="entry name" value="AB_hydrolase_3"/>
</dbReference>
<dbReference type="RefSeq" id="XP_045956193.1">
    <property type="nucleotide sequence ID" value="XM_046098300.1"/>
</dbReference>
<comment type="caution">
    <text evidence="3">The sequence shown here is derived from an EMBL/GenBank/DDBJ whole genome shotgun (WGS) entry which is preliminary data.</text>
</comment>
<dbReference type="SUPFAM" id="SSF53474">
    <property type="entry name" value="alpha/beta-Hydrolases"/>
    <property type="match status" value="1"/>
</dbReference>
<accession>A0A9P8ZVD5</accession>
<keyword evidence="4" id="KW-1185">Reference proteome</keyword>
<proteinExistence type="predicted"/>
<dbReference type="Proteomes" id="UP000758603">
    <property type="component" value="Unassembled WGS sequence"/>
</dbReference>
<organism evidence="3 4">
    <name type="scientific">Truncatella angustata</name>
    <dbReference type="NCBI Taxonomy" id="152316"/>
    <lineage>
        <taxon>Eukaryota</taxon>
        <taxon>Fungi</taxon>
        <taxon>Dikarya</taxon>
        <taxon>Ascomycota</taxon>
        <taxon>Pezizomycotina</taxon>
        <taxon>Sordariomycetes</taxon>
        <taxon>Xylariomycetidae</taxon>
        <taxon>Amphisphaeriales</taxon>
        <taxon>Sporocadaceae</taxon>
        <taxon>Truncatella</taxon>
    </lineage>
</organism>
<dbReference type="PANTHER" id="PTHR48081:SF8">
    <property type="entry name" value="ALPHA_BETA HYDROLASE FOLD-3 DOMAIN-CONTAINING PROTEIN-RELATED"/>
    <property type="match status" value="1"/>
</dbReference>
<dbReference type="OrthoDB" id="408631at2759"/>
<evidence type="ECO:0000256" key="1">
    <source>
        <dbReference type="ARBA" id="ARBA00022801"/>
    </source>
</evidence>
<dbReference type="GO" id="GO:0016787">
    <property type="term" value="F:hydrolase activity"/>
    <property type="evidence" value="ECO:0007669"/>
    <property type="project" value="UniProtKB-KW"/>
</dbReference>
<dbReference type="AlphaFoldDB" id="A0A9P8ZVD5"/>
<reference evidence="3" key="1">
    <citation type="journal article" date="2021" name="Nat. Commun.">
        <title>Genetic determinants of endophytism in the Arabidopsis root mycobiome.</title>
        <authorList>
            <person name="Mesny F."/>
            <person name="Miyauchi S."/>
            <person name="Thiergart T."/>
            <person name="Pickel B."/>
            <person name="Atanasova L."/>
            <person name="Karlsson M."/>
            <person name="Huettel B."/>
            <person name="Barry K.W."/>
            <person name="Haridas S."/>
            <person name="Chen C."/>
            <person name="Bauer D."/>
            <person name="Andreopoulos W."/>
            <person name="Pangilinan J."/>
            <person name="LaButti K."/>
            <person name="Riley R."/>
            <person name="Lipzen A."/>
            <person name="Clum A."/>
            <person name="Drula E."/>
            <person name="Henrissat B."/>
            <person name="Kohler A."/>
            <person name="Grigoriev I.V."/>
            <person name="Martin F.M."/>
            <person name="Hacquard S."/>
        </authorList>
    </citation>
    <scope>NUCLEOTIDE SEQUENCE</scope>
    <source>
        <strain evidence="3">MPI-SDFR-AT-0073</strain>
    </source>
</reference>
<gene>
    <name evidence="3" type="ORF">BKA67DRAFT_521680</name>
</gene>
<evidence type="ECO:0000313" key="4">
    <source>
        <dbReference type="Proteomes" id="UP000758603"/>
    </source>
</evidence>
<feature type="domain" description="Alpha/beta hydrolase fold-3" evidence="2">
    <location>
        <begin position="104"/>
        <end position="317"/>
    </location>
</feature>
<dbReference type="Gene3D" id="3.40.50.1820">
    <property type="entry name" value="alpha/beta hydrolase"/>
    <property type="match status" value="1"/>
</dbReference>